<name>A0A9W6P4N2_9ACTN</name>
<dbReference type="EMBL" id="BSQG01000001">
    <property type="protein sequence ID" value="GLU46943.1"/>
    <property type="molecule type" value="Genomic_DNA"/>
</dbReference>
<proteinExistence type="predicted"/>
<accession>A0A9W6P4N2</accession>
<evidence type="ECO:0000256" key="1">
    <source>
        <dbReference type="SAM" id="MobiDB-lite"/>
    </source>
</evidence>
<feature type="transmembrane region" description="Helical" evidence="2">
    <location>
        <begin position="144"/>
        <end position="164"/>
    </location>
</feature>
<feature type="compositionally biased region" description="Acidic residues" evidence="1">
    <location>
        <begin position="44"/>
        <end position="63"/>
    </location>
</feature>
<feature type="compositionally biased region" description="Basic and acidic residues" evidence="1">
    <location>
        <begin position="64"/>
        <end position="74"/>
    </location>
</feature>
<gene>
    <name evidence="3" type="ORF">Nans01_12940</name>
</gene>
<dbReference type="Proteomes" id="UP001165092">
    <property type="component" value="Unassembled WGS sequence"/>
</dbReference>
<organism evidence="3 4">
    <name type="scientific">Nocardiopsis ansamitocini</name>
    <dbReference type="NCBI Taxonomy" id="1670832"/>
    <lineage>
        <taxon>Bacteria</taxon>
        <taxon>Bacillati</taxon>
        <taxon>Actinomycetota</taxon>
        <taxon>Actinomycetes</taxon>
        <taxon>Streptosporangiales</taxon>
        <taxon>Nocardiopsidaceae</taxon>
        <taxon>Nocardiopsis</taxon>
    </lineage>
</organism>
<reference evidence="3" key="1">
    <citation type="submission" date="2023-02" db="EMBL/GenBank/DDBJ databases">
        <title>Nocardiopsis ansamitocini NBRC 112285.</title>
        <authorList>
            <person name="Ichikawa N."/>
            <person name="Sato H."/>
            <person name="Tonouchi N."/>
        </authorList>
    </citation>
    <scope>NUCLEOTIDE SEQUENCE</scope>
    <source>
        <strain evidence="3">NBRC 112285</strain>
    </source>
</reference>
<sequence length="242" mass="26315">MGSSPLYLAIVVVWILVLVPMLLRRDAADPSAGRFRRNSAKGDDVDDVSLVDEDDPDEVGDVDDTVHLADHEPVDESAAEPELPRRQDAVPAARDGSAADHGAALDDEDGEDEDDAPPAVHAGPVPRLSRARVIARRRRRTSGLTLLLVATVVAVALGLGPWWVLLPPVMLLFGHLALLREAAKVDAERRAVEMVRRRRREAAGRMAAEAEAAREAEIIELASRRNQVYDQYADAHLRAAGD</sequence>
<keyword evidence="4" id="KW-1185">Reference proteome</keyword>
<dbReference type="RefSeq" id="WP_285757772.1">
    <property type="nucleotide sequence ID" value="NZ_BSQG01000001.1"/>
</dbReference>
<dbReference type="AlphaFoldDB" id="A0A9W6P4N2"/>
<evidence type="ECO:0000256" key="2">
    <source>
        <dbReference type="SAM" id="Phobius"/>
    </source>
</evidence>
<feature type="compositionally biased region" description="Acidic residues" evidence="1">
    <location>
        <begin position="105"/>
        <end position="116"/>
    </location>
</feature>
<protein>
    <submittedName>
        <fullName evidence="3">Uncharacterized protein</fullName>
    </submittedName>
</protein>
<comment type="caution">
    <text evidence="3">The sequence shown here is derived from an EMBL/GenBank/DDBJ whole genome shotgun (WGS) entry which is preliminary data.</text>
</comment>
<keyword evidence="2" id="KW-1133">Transmembrane helix</keyword>
<keyword evidence="2" id="KW-0472">Membrane</keyword>
<feature type="transmembrane region" description="Helical" evidence="2">
    <location>
        <begin position="6"/>
        <end position="23"/>
    </location>
</feature>
<evidence type="ECO:0000313" key="4">
    <source>
        <dbReference type="Proteomes" id="UP001165092"/>
    </source>
</evidence>
<keyword evidence="2" id="KW-0812">Transmembrane</keyword>
<evidence type="ECO:0000313" key="3">
    <source>
        <dbReference type="EMBL" id="GLU46943.1"/>
    </source>
</evidence>
<feature type="region of interest" description="Disordered" evidence="1">
    <location>
        <begin position="29"/>
        <end position="124"/>
    </location>
</feature>